<keyword evidence="2" id="KW-1185">Reference proteome</keyword>
<dbReference type="RefSeq" id="WP_121201797.1">
    <property type="nucleotide sequence ID" value="NZ_RBKU01000001.1"/>
</dbReference>
<sequence length="150" mass="16413">MHYEERIMVNNAENNMKPYHTFAIALVLCAFVTRAHAQCPLNIDFGLGNWQCYRGSTSSSGNNNVITVSPTVNVHKIVSRGTLKNPYGGFSTSPHGGGGYSVKLCNDDTGAEAERISYQFTVPATQKKHCDQLSISGKKTLLLSESDEKK</sequence>
<dbReference type="Proteomes" id="UP000268007">
    <property type="component" value="Unassembled WGS sequence"/>
</dbReference>
<evidence type="ECO:0000313" key="1">
    <source>
        <dbReference type="EMBL" id="RKR85772.1"/>
    </source>
</evidence>
<comment type="caution">
    <text evidence="1">The sequence shown here is derived from an EMBL/GenBank/DDBJ whole genome shotgun (WGS) entry which is preliminary data.</text>
</comment>
<accession>A0A495JBM9</accession>
<evidence type="ECO:0000313" key="2">
    <source>
        <dbReference type="Proteomes" id="UP000268007"/>
    </source>
</evidence>
<reference evidence="1 2" key="1">
    <citation type="submission" date="2018-10" db="EMBL/GenBank/DDBJ databases">
        <title>Genomic Encyclopedia of Archaeal and Bacterial Type Strains, Phase II (KMG-II): from individual species to whole genera.</title>
        <authorList>
            <person name="Goeker M."/>
        </authorList>
    </citation>
    <scope>NUCLEOTIDE SEQUENCE [LARGE SCALE GENOMIC DNA]</scope>
    <source>
        <strain evidence="1 2">DSM 18602</strain>
    </source>
</reference>
<protein>
    <submittedName>
        <fullName evidence="1">Uncharacterized protein</fullName>
    </submittedName>
</protein>
<dbReference type="OrthoDB" id="1490014at2"/>
<organism evidence="1 2">
    <name type="scientific">Mucilaginibacter gracilis</name>
    <dbReference type="NCBI Taxonomy" id="423350"/>
    <lineage>
        <taxon>Bacteria</taxon>
        <taxon>Pseudomonadati</taxon>
        <taxon>Bacteroidota</taxon>
        <taxon>Sphingobacteriia</taxon>
        <taxon>Sphingobacteriales</taxon>
        <taxon>Sphingobacteriaceae</taxon>
        <taxon>Mucilaginibacter</taxon>
    </lineage>
</organism>
<dbReference type="AlphaFoldDB" id="A0A495JBM9"/>
<name>A0A495JBM9_9SPHI</name>
<gene>
    <name evidence="1" type="ORF">BDD43_6048</name>
</gene>
<proteinExistence type="predicted"/>
<dbReference type="EMBL" id="RBKU01000001">
    <property type="protein sequence ID" value="RKR85772.1"/>
    <property type="molecule type" value="Genomic_DNA"/>
</dbReference>